<comment type="caution">
    <text evidence="1">The sequence shown here is derived from an EMBL/GenBank/DDBJ whole genome shotgun (WGS) entry which is preliminary data.</text>
</comment>
<reference evidence="1 2" key="1">
    <citation type="submission" date="2022-10" db="EMBL/GenBank/DDBJ databases">
        <title>Sinirhodobacter sp. nov., isolated from ocean surface sediments.</title>
        <authorList>
            <person name="He W."/>
            <person name="Wang L."/>
            <person name="Zhang D.-F."/>
        </authorList>
    </citation>
    <scope>NUCLEOTIDE SEQUENCE [LARGE SCALE GENOMIC DNA]</scope>
    <source>
        <strain evidence="1 2">WL0115</strain>
    </source>
</reference>
<dbReference type="RefSeq" id="WP_404830295.1">
    <property type="nucleotide sequence ID" value="NZ_JAOWKW010000004.1"/>
</dbReference>
<dbReference type="SUPFAM" id="SSF51011">
    <property type="entry name" value="Glycosyl hydrolase domain"/>
    <property type="match status" value="1"/>
</dbReference>
<accession>A0ABT2ZX92</accession>
<dbReference type="InterPro" id="IPR013780">
    <property type="entry name" value="Glyco_hydro_b"/>
</dbReference>
<dbReference type="Proteomes" id="UP001526166">
    <property type="component" value="Unassembled WGS sequence"/>
</dbReference>
<protein>
    <submittedName>
        <fullName evidence="1">DUF3459 domain-containing protein</fullName>
    </submittedName>
</protein>
<gene>
    <name evidence="1" type="ORF">OE699_05840</name>
</gene>
<dbReference type="Gene3D" id="2.60.40.1180">
    <property type="entry name" value="Golgi alpha-mannosidase II"/>
    <property type="match status" value="1"/>
</dbReference>
<proteinExistence type="predicted"/>
<name>A0ABT2ZX92_9RHOB</name>
<evidence type="ECO:0000313" key="1">
    <source>
        <dbReference type="EMBL" id="MCV2878369.1"/>
    </source>
</evidence>
<sequence length="97" mass="10403">MWLRAGFVRHSYRAILAFRRAQPALRSGETECLETHEPVLAFRRTHGAERLTCVFNLGSGSVTPPAPAGSPIGPVLAAKTGKGALKLDPNAARLLRA</sequence>
<dbReference type="EMBL" id="JAOWKW010000004">
    <property type="protein sequence ID" value="MCV2878369.1"/>
    <property type="molecule type" value="Genomic_DNA"/>
</dbReference>
<keyword evidence="2" id="KW-1185">Reference proteome</keyword>
<organism evidence="1 2">
    <name type="scientific">Sedimentimonas flavescens</name>
    <dbReference type="NCBI Taxonomy" id="2851012"/>
    <lineage>
        <taxon>Bacteria</taxon>
        <taxon>Pseudomonadati</taxon>
        <taxon>Pseudomonadota</taxon>
        <taxon>Alphaproteobacteria</taxon>
        <taxon>Rhodobacterales</taxon>
        <taxon>Rhodobacter group</taxon>
        <taxon>Sedimentimonas</taxon>
    </lineage>
</organism>
<evidence type="ECO:0000313" key="2">
    <source>
        <dbReference type="Proteomes" id="UP001526166"/>
    </source>
</evidence>